<reference evidence="2 3" key="1">
    <citation type="submission" date="2016-10" db="EMBL/GenBank/DDBJ databases">
        <authorList>
            <person name="Varghese N."/>
            <person name="Submissions S."/>
        </authorList>
    </citation>
    <scope>NUCLEOTIDE SEQUENCE [LARGE SCALE GENOMIC DNA]</scope>
    <source>
        <strain evidence="2 3">DSM 16643</strain>
    </source>
</reference>
<feature type="domain" description="Metallo-beta-lactamase" evidence="1">
    <location>
        <begin position="15"/>
        <end position="194"/>
    </location>
</feature>
<dbReference type="InterPro" id="IPR001279">
    <property type="entry name" value="Metallo-B-lactamas"/>
</dbReference>
<dbReference type="EMBL" id="FMXB01000003">
    <property type="protein sequence ID" value="SDA42481.1"/>
    <property type="molecule type" value="Genomic_DNA"/>
</dbReference>
<organism evidence="2 3">
    <name type="scientific">Methanobrevibacter millerae</name>
    <dbReference type="NCBI Taxonomy" id="230361"/>
    <lineage>
        <taxon>Archaea</taxon>
        <taxon>Methanobacteriati</taxon>
        <taxon>Methanobacteriota</taxon>
        <taxon>Methanomada group</taxon>
        <taxon>Methanobacteria</taxon>
        <taxon>Methanobacteriales</taxon>
        <taxon>Methanobacteriaceae</taxon>
        <taxon>Methanobrevibacter</taxon>
    </lineage>
</organism>
<dbReference type="RefSeq" id="WP_149731090.1">
    <property type="nucleotide sequence ID" value="NZ_FMXB01000003.1"/>
</dbReference>
<dbReference type="Pfam" id="PF00753">
    <property type="entry name" value="Lactamase_B"/>
    <property type="match status" value="1"/>
</dbReference>
<dbReference type="Gene3D" id="3.60.15.10">
    <property type="entry name" value="Ribonuclease Z/Hydroxyacylglutathione hydrolase-like"/>
    <property type="match status" value="1"/>
</dbReference>
<keyword evidence="3" id="KW-1185">Reference proteome</keyword>
<gene>
    <name evidence="2" type="ORF">SAMN02910315_00450</name>
</gene>
<proteinExistence type="predicted"/>
<dbReference type="OrthoDB" id="53037at2157"/>
<protein>
    <submittedName>
        <fullName evidence="2">Metal-dependent hydrolase, beta-lactamase superfamily II</fullName>
    </submittedName>
</protein>
<dbReference type="PANTHER" id="PTHR30619">
    <property type="entry name" value="DNA INTERNALIZATION/COMPETENCE PROTEIN COMEC/REC2"/>
    <property type="match status" value="1"/>
</dbReference>
<dbReference type="Proteomes" id="UP000323439">
    <property type="component" value="Unassembled WGS sequence"/>
</dbReference>
<dbReference type="SUPFAM" id="SSF56281">
    <property type="entry name" value="Metallo-hydrolase/oxidoreductase"/>
    <property type="match status" value="1"/>
</dbReference>
<evidence type="ECO:0000259" key="1">
    <source>
        <dbReference type="Pfam" id="PF00753"/>
    </source>
</evidence>
<evidence type="ECO:0000313" key="2">
    <source>
        <dbReference type="EMBL" id="SDA42481.1"/>
    </source>
</evidence>
<accession>A0A1G5V976</accession>
<dbReference type="InterPro" id="IPR052159">
    <property type="entry name" value="Competence_DNA_uptake"/>
</dbReference>
<dbReference type="AlphaFoldDB" id="A0A1G5V976"/>
<dbReference type="PANTHER" id="PTHR30619:SF1">
    <property type="entry name" value="RECOMBINATION PROTEIN 2"/>
    <property type="match status" value="1"/>
</dbReference>
<sequence length="271" mass="30768">MTLKLRFFDIGHGCSVLIETETVKILFDLGMCENKNPLDYVNGNLYCLIISHPHLDHISGLAEMDDRKPKTILRNKSIPKKLIEESRDSSDNPNAIKAFNQYLKLDKDYNKPTPHEISITNTDYNGGVTFTSFKPEHEANDLNYYSLTVFMEHEGVKVLLMGDNTLSNIEELLANDEFKKHTEDIDIFLAPHHGRESCYSVELMNHLKPKITIISDGSDDSDNSAVDRYNSKSKGRTIIEKGKPKLRKCLTTRNDGDIFVEIKDGDSVIKC</sequence>
<keyword evidence="2" id="KW-0378">Hydrolase</keyword>
<evidence type="ECO:0000313" key="3">
    <source>
        <dbReference type="Proteomes" id="UP000323439"/>
    </source>
</evidence>
<dbReference type="InterPro" id="IPR036866">
    <property type="entry name" value="RibonucZ/Hydroxyglut_hydro"/>
</dbReference>
<dbReference type="GO" id="GO:0016787">
    <property type="term" value="F:hydrolase activity"/>
    <property type="evidence" value="ECO:0007669"/>
    <property type="project" value="UniProtKB-KW"/>
</dbReference>
<name>A0A1G5V976_9EURY</name>